<feature type="transmembrane region" description="Helical" evidence="1">
    <location>
        <begin position="7"/>
        <end position="29"/>
    </location>
</feature>
<keyword evidence="1" id="KW-0812">Transmembrane</keyword>
<dbReference type="Pfam" id="PF02325">
    <property type="entry name" value="CCB3_YggT"/>
    <property type="match status" value="2"/>
</dbReference>
<dbReference type="InterPro" id="IPR003425">
    <property type="entry name" value="CCB3/YggT"/>
</dbReference>
<reference evidence="2" key="1">
    <citation type="submission" date="2022-09" db="EMBL/GenBank/DDBJ databases">
        <title>Tahibacter sp. nov., isolated from a fresh water.</title>
        <authorList>
            <person name="Baek J.H."/>
            <person name="Lee J.K."/>
            <person name="Kim J.M."/>
            <person name="Jeon C.O."/>
        </authorList>
    </citation>
    <scope>NUCLEOTIDE SEQUENCE</scope>
    <source>
        <strain evidence="2">W38</strain>
    </source>
</reference>
<keyword evidence="3" id="KW-1185">Reference proteome</keyword>
<evidence type="ECO:0000313" key="2">
    <source>
        <dbReference type="EMBL" id="UXI69348.1"/>
    </source>
</evidence>
<evidence type="ECO:0000256" key="1">
    <source>
        <dbReference type="SAM" id="Phobius"/>
    </source>
</evidence>
<dbReference type="RefSeq" id="WP_261696303.1">
    <property type="nucleotide sequence ID" value="NZ_CP104694.1"/>
</dbReference>
<accession>A0ABY6BH47</accession>
<feature type="transmembrane region" description="Helical" evidence="1">
    <location>
        <begin position="65"/>
        <end position="88"/>
    </location>
</feature>
<organism evidence="2 3">
    <name type="scientific">Tahibacter amnicola</name>
    <dbReference type="NCBI Taxonomy" id="2976241"/>
    <lineage>
        <taxon>Bacteria</taxon>
        <taxon>Pseudomonadati</taxon>
        <taxon>Pseudomonadota</taxon>
        <taxon>Gammaproteobacteria</taxon>
        <taxon>Lysobacterales</taxon>
        <taxon>Rhodanobacteraceae</taxon>
        <taxon>Tahibacter</taxon>
    </lineage>
</organism>
<gene>
    <name evidence="2" type="ORF">N4264_06785</name>
</gene>
<keyword evidence="1" id="KW-1133">Transmembrane helix</keyword>
<evidence type="ECO:0000313" key="3">
    <source>
        <dbReference type="Proteomes" id="UP001064632"/>
    </source>
</evidence>
<dbReference type="EMBL" id="CP104694">
    <property type="protein sequence ID" value="UXI69348.1"/>
    <property type="molecule type" value="Genomic_DNA"/>
</dbReference>
<name>A0ABY6BH47_9GAMM</name>
<protein>
    <submittedName>
        <fullName evidence="2">YggT family protein</fullName>
    </submittedName>
</protein>
<feature type="transmembrane region" description="Helical" evidence="1">
    <location>
        <begin position="95"/>
        <end position="122"/>
    </location>
</feature>
<feature type="transmembrane region" description="Helical" evidence="1">
    <location>
        <begin position="167"/>
        <end position="188"/>
    </location>
</feature>
<dbReference type="Proteomes" id="UP001064632">
    <property type="component" value="Chromosome"/>
</dbReference>
<keyword evidence="1" id="KW-0472">Membrane</keyword>
<proteinExistence type="predicted"/>
<sequence>MSFFVEVAIMAVQLVFGIALFVAGLRIILPLSRARFSNPLCQLVYKVTNPLVGPLSQILPPYRKLSIAAVVLGWLIILVEVCVILLLLGTLPNLLLIPLSLGGLLYYLLGFAFWAIVIRAIMSFFTVDYSNPAVEVLYAITDPLLKPFDRLPPHNVGFNLSPMYAGFAIRVAMLLLTKLFGPYVVLFARL</sequence>